<dbReference type="GO" id="GO:0046872">
    <property type="term" value="F:metal ion binding"/>
    <property type="evidence" value="ECO:0007669"/>
    <property type="project" value="UniProtKB-KW"/>
</dbReference>
<name>A0A1S3QXB2_SALSA</name>
<dbReference type="GO" id="GO:0006020">
    <property type="term" value="P:inositol metabolic process"/>
    <property type="evidence" value="ECO:0007669"/>
    <property type="project" value="TreeGrafter"/>
</dbReference>
<sequence length="98" mass="10352">MCLVSTAGADAYYHIGTHCWDIAASALIVKESDGVIIDTDGTVFDMMSRKVIAANSSAVANRNAQVVQAFPCTHDGEDPKAKCTCGTPSNGHSVQNRH</sequence>
<dbReference type="GO" id="GO:0007165">
    <property type="term" value="P:signal transduction"/>
    <property type="evidence" value="ECO:0007669"/>
    <property type="project" value="TreeGrafter"/>
</dbReference>
<protein>
    <submittedName>
        <fullName evidence="4">Inositol monophosphatase 1</fullName>
    </submittedName>
</protein>
<evidence type="ECO:0000256" key="1">
    <source>
        <dbReference type="ARBA" id="ARBA00009759"/>
    </source>
</evidence>
<dbReference type="AlphaFoldDB" id="A0A1S3QXB2"/>
<gene>
    <name evidence="4" type="primary">LOC106597408</name>
</gene>
<dbReference type="RefSeq" id="XP_014044079.1">
    <property type="nucleotide sequence ID" value="XM_014188604.2"/>
</dbReference>
<keyword evidence="3" id="KW-1185">Reference proteome</keyword>
<dbReference type="GO" id="GO:0008934">
    <property type="term" value="F:inositol monophosphate 1-phosphatase activity"/>
    <property type="evidence" value="ECO:0007669"/>
    <property type="project" value="TreeGrafter"/>
</dbReference>
<keyword evidence="2" id="KW-0460">Magnesium</keyword>
<dbReference type="GeneID" id="106597408"/>
<dbReference type="PANTHER" id="PTHR20854:SF44">
    <property type="entry name" value="INOSITOL-1-MONOPHOSPHATASE"/>
    <property type="match status" value="1"/>
</dbReference>
<dbReference type="PANTHER" id="PTHR20854">
    <property type="entry name" value="INOSITOL MONOPHOSPHATASE"/>
    <property type="match status" value="1"/>
</dbReference>
<comment type="cofactor">
    <cofactor evidence="2">
        <name>Mg(2+)</name>
        <dbReference type="ChEBI" id="CHEBI:18420"/>
    </cofactor>
</comment>
<evidence type="ECO:0000313" key="3">
    <source>
        <dbReference type="Proteomes" id="UP001652741"/>
    </source>
</evidence>
<keyword evidence="2" id="KW-0479">Metal-binding</keyword>
<dbReference type="Gene3D" id="3.40.190.80">
    <property type="match status" value="1"/>
</dbReference>
<dbReference type="Pfam" id="PF00459">
    <property type="entry name" value="Inositol_P"/>
    <property type="match status" value="1"/>
</dbReference>
<dbReference type="SUPFAM" id="SSF56655">
    <property type="entry name" value="Carbohydrate phosphatase"/>
    <property type="match status" value="1"/>
</dbReference>
<dbReference type="Proteomes" id="UP001652741">
    <property type="component" value="Chromosome ssa03"/>
</dbReference>
<dbReference type="InterPro" id="IPR000760">
    <property type="entry name" value="Inositol_monophosphatase-like"/>
</dbReference>
<reference evidence="4" key="1">
    <citation type="submission" date="2025-08" db="UniProtKB">
        <authorList>
            <consortium name="RefSeq"/>
        </authorList>
    </citation>
    <scope>IDENTIFICATION</scope>
</reference>
<evidence type="ECO:0000256" key="2">
    <source>
        <dbReference type="PIRSR" id="PIRSR600760-2"/>
    </source>
</evidence>
<proteinExistence type="inferred from homology"/>
<evidence type="ECO:0000313" key="4">
    <source>
        <dbReference type="RefSeq" id="XP_014044079.1"/>
    </source>
</evidence>
<dbReference type="KEGG" id="sasa:106597408"/>
<organism evidence="3 4">
    <name type="scientific">Salmo salar</name>
    <name type="common">Atlantic salmon</name>
    <dbReference type="NCBI Taxonomy" id="8030"/>
    <lineage>
        <taxon>Eukaryota</taxon>
        <taxon>Metazoa</taxon>
        <taxon>Chordata</taxon>
        <taxon>Craniata</taxon>
        <taxon>Vertebrata</taxon>
        <taxon>Euteleostomi</taxon>
        <taxon>Actinopterygii</taxon>
        <taxon>Neopterygii</taxon>
        <taxon>Teleostei</taxon>
        <taxon>Protacanthopterygii</taxon>
        <taxon>Salmoniformes</taxon>
        <taxon>Salmonidae</taxon>
        <taxon>Salmoninae</taxon>
        <taxon>Salmo</taxon>
    </lineage>
</organism>
<accession>A0A1S3QXB2</accession>
<feature type="binding site" evidence="2">
    <location>
        <position position="21"/>
    </location>
    <ligand>
        <name>Mg(2+)</name>
        <dbReference type="ChEBI" id="CHEBI:18420"/>
        <label>1</label>
        <note>catalytic</note>
    </ligand>
</feature>
<comment type="similarity">
    <text evidence="1">Belongs to the inositol monophosphatase superfamily.</text>
</comment>